<proteinExistence type="predicted"/>
<gene>
    <name evidence="2" type="ORF">Sfulv_38750</name>
</gene>
<dbReference type="AlphaFoldDB" id="A0A7J0CBA3"/>
<feature type="compositionally biased region" description="Basic and acidic residues" evidence="1">
    <location>
        <begin position="28"/>
        <end position="37"/>
    </location>
</feature>
<reference evidence="2 3" key="1">
    <citation type="submission" date="2020-05" db="EMBL/GenBank/DDBJ databases">
        <title>Whole genome shotgun sequence of Streptomyces fulvorobeus NBRC 15897.</title>
        <authorList>
            <person name="Komaki H."/>
            <person name="Tamura T."/>
        </authorList>
    </citation>
    <scope>NUCLEOTIDE SEQUENCE [LARGE SCALE GENOMIC DNA]</scope>
    <source>
        <strain evidence="2 3">NBRC 15897</strain>
    </source>
</reference>
<feature type="compositionally biased region" description="Low complexity" evidence="1">
    <location>
        <begin position="64"/>
        <end position="76"/>
    </location>
</feature>
<evidence type="ECO:0000313" key="2">
    <source>
        <dbReference type="EMBL" id="GFM99064.1"/>
    </source>
</evidence>
<feature type="region of interest" description="Disordered" evidence="1">
    <location>
        <begin position="1"/>
        <end position="101"/>
    </location>
</feature>
<organism evidence="2 3">
    <name type="scientific">Streptomyces fulvorobeus</name>
    <dbReference type="NCBI Taxonomy" id="284028"/>
    <lineage>
        <taxon>Bacteria</taxon>
        <taxon>Bacillati</taxon>
        <taxon>Actinomycetota</taxon>
        <taxon>Actinomycetes</taxon>
        <taxon>Kitasatosporales</taxon>
        <taxon>Streptomycetaceae</taxon>
        <taxon>Streptomyces</taxon>
    </lineage>
</organism>
<sequence>MGPDQSPRAHIRTPFTSAITGRAGVAAVREEGSRNGSDRANTPDRPGPERRNLVQHLRIRQEGVAETGTAARVAADAADRLRGARTGTTSGVERTRHRQRS</sequence>
<comment type="caution">
    <text evidence="2">The sequence shown here is derived from an EMBL/GenBank/DDBJ whole genome shotgun (WGS) entry which is preliminary data.</text>
</comment>
<dbReference type="Proteomes" id="UP000498980">
    <property type="component" value="Unassembled WGS sequence"/>
</dbReference>
<evidence type="ECO:0000313" key="3">
    <source>
        <dbReference type="Proteomes" id="UP000498980"/>
    </source>
</evidence>
<accession>A0A7J0CBA3</accession>
<keyword evidence="3" id="KW-1185">Reference proteome</keyword>
<name>A0A7J0CBA3_9ACTN</name>
<dbReference type="EMBL" id="BLWC01000001">
    <property type="protein sequence ID" value="GFM99064.1"/>
    <property type="molecule type" value="Genomic_DNA"/>
</dbReference>
<protein>
    <submittedName>
        <fullName evidence="2">Uncharacterized protein</fullName>
    </submittedName>
</protein>
<evidence type="ECO:0000256" key="1">
    <source>
        <dbReference type="SAM" id="MobiDB-lite"/>
    </source>
</evidence>